<dbReference type="EMBL" id="CM039438">
    <property type="protein sequence ID" value="KAI4301670.1"/>
    <property type="molecule type" value="Genomic_DNA"/>
</dbReference>
<dbReference type="Proteomes" id="UP000828941">
    <property type="component" value="Chromosome 13"/>
</dbReference>
<reference evidence="1 2" key="1">
    <citation type="journal article" date="2022" name="DNA Res.">
        <title>Chromosomal-level genome assembly of the orchid tree Bauhinia variegata (Leguminosae; Cercidoideae) supports the allotetraploid origin hypothesis of Bauhinia.</title>
        <authorList>
            <person name="Zhong Y."/>
            <person name="Chen Y."/>
            <person name="Zheng D."/>
            <person name="Pang J."/>
            <person name="Liu Y."/>
            <person name="Luo S."/>
            <person name="Meng S."/>
            <person name="Qian L."/>
            <person name="Wei D."/>
            <person name="Dai S."/>
            <person name="Zhou R."/>
        </authorList>
    </citation>
    <scope>NUCLEOTIDE SEQUENCE [LARGE SCALE GENOMIC DNA]</scope>
    <source>
        <strain evidence="1">BV-YZ2020</strain>
    </source>
</reference>
<organism evidence="1 2">
    <name type="scientific">Bauhinia variegata</name>
    <name type="common">Purple orchid tree</name>
    <name type="synonym">Phanera variegata</name>
    <dbReference type="NCBI Taxonomy" id="167791"/>
    <lineage>
        <taxon>Eukaryota</taxon>
        <taxon>Viridiplantae</taxon>
        <taxon>Streptophyta</taxon>
        <taxon>Embryophyta</taxon>
        <taxon>Tracheophyta</taxon>
        <taxon>Spermatophyta</taxon>
        <taxon>Magnoliopsida</taxon>
        <taxon>eudicotyledons</taxon>
        <taxon>Gunneridae</taxon>
        <taxon>Pentapetalae</taxon>
        <taxon>rosids</taxon>
        <taxon>fabids</taxon>
        <taxon>Fabales</taxon>
        <taxon>Fabaceae</taxon>
        <taxon>Cercidoideae</taxon>
        <taxon>Cercideae</taxon>
        <taxon>Bauhiniinae</taxon>
        <taxon>Bauhinia</taxon>
    </lineage>
</organism>
<keyword evidence="2" id="KW-1185">Reference proteome</keyword>
<evidence type="ECO:0000313" key="1">
    <source>
        <dbReference type="EMBL" id="KAI4301670.1"/>
    </source>
</evidence>
<proteinExistence type="predicted"/>
<protein>
    <submittedName>
        <fullName evidence="1">Uncharacterized protein</fullName>
    </submittedName>
</protein>
<comment type="caution">
    <text evidence="1">The sequence shown here is derived from an EMBL/GenBank/DDBJ whole genome shotgun (WGS) entry which is preliminary data.</text>
</comment>
<sequence length="128" mass="14232">MERISRVLVILGIVVVMGLAVATEVEGGRTILQSKEKVDHPENFVGGIAGVFPTPTGTSVGYCTFPVRPVRKEGTSTYHPQASKNLRKKLGTICLWCKKENYLICVKVGQSTARDEERKPHLRCFVFR</sequence>
<gene>
    <name evidence="1" type="ORF">L6164_034923</name>
</gene>
<name>A0ACB9KWS3_BAUVA</name>
<evidence type="ECO:0000313" key="2">
    <source>
        <dbReference type="Proteomes" id="UP000828941"/>
    </source>
</evidence>
<accession>A0ACB9KWS3</accession>